<dbReference type="AlphaFoldDB" id="A0A9Q1M7X1"/>
<dbReference type="OrthoDB" id="1329044at2759"/>
<organism evidence="2 3">
    <name type="scientific">Anisodus acutangulus</name>
    <dbReference type="NCBI Taxonomy" id="402998"/>
    <lineage>
        <taxon>Eukaryota</taxon>
        <taxon>Viridiplantae</taxon>
        <taxon>Streptophyta</taxon>
        <taxon>Embryophyta</taxon>
        <taxon>Tracheophyta</taxon>
        <taxon>Spermatophyta</taxon>
        <taxon>Magnoliopsida</taxon>
        <taxon>eudicotyledons</taxon>
        <taxon>Gunneridae</taxon>
        <taxon>Pentapetalae</taxon>
        <taxon>asterids</taxon>
        <taxon>lamiids</taxon>
        <taxon>Solanales</taxon>
        <taxon>Solanaceae</taxon>
        <taxon>Solanoideae</taxon>
        <taxon>Hyoscyameae</taxon>
        <taxon>Anisodus</taxon>
    </lineage>
</organism>
<evidence type="ECO:0000313" key="2">
    <source>
        <dbReference type="EMBL" id="KAJ8553813.1"/>
    </source>
</evidence>
<gene>
    <name evidence="2" type="ORF">K7X08_024491</name>
</gene>
<keyword evidence="3" id="KW-1185">Reference proteome</keyword>
<sequence>MLIASIDDDFDHEWTERYVVVTTGDLVKPLEVPIPERWNFDHKHSAQAYLLLFYFLNSISNYLSTSSVSHILDIESRVWSGPMGPEDLGQRTLFPPNVAEIILKYNWKWKNHAGAGFYPENTYDVYWARRQVLQEVREGSINVKIALGDDLRVEDMAYKASLVRAPSVDITTSSDDESWSHKGEGETLSEPEVHSSEVPMA</sequence>
<feature type="compositionally biased region" description="Basic and acidic residues" evidence="1">
    <location>
        <begin position="178"/>
        <end position="195"/>
    </location>
</feature>
<proteinExistence type="predicted"/>
<name>A0A9Q1M7X1_9SOLA</name>
<reference evidence="3" key="1">
    <citation type="journal article" date="2023" name="Proc. Natl. Acad. Sci. U.S.A.">
        <title>Genomic and structural basis for evolution of tropane alkaloid biosynthesis.</title>
        <authorList>
            <person name="Wanga Y.-J."/>
            <person name="Taina T."/>
            <person name="Yua J.-Y."/>
            <person name="Lia J."/>
            <person name="Xua B."/>
            <person name="Chenc J."/>
            <person name="D'Auriad J.C."/>
            <person name="Huanga J.-P."/>
            <person name="Huanga S.-X."/>
        </authorList>
    </citation>
    <scope>NUCLEOTIDE SEQUENCE [LARGE SCALE GENOMIC DNA]</scope>
    <source>
        <strain evidence="3">cv. KIB-2019</strain>
    </source>
</reference>
<dbReference type="Proteomes" id="UP001152561">
    <property type="component" value="Unassembled WGS sequence"/>
</dbReference>
<feature type="region of interest" description="Disordered" evidence="1">
    <location>
        <begin position="171"/>
        <end position="201"/>
    </location>
</feature>
<evidence type="ECO:0000313" key="3">
    <source>
        <dbReference type="Proteomes" id="UP001152561"/>
    </source>
</evidence>
<protein>
    <submittedName>
        <fullName evidence="2">Uncharacterized protein</fullName>
    </submittedName>
</protein>
<dbReference type="EMBL" id="JAJAGQ010000009">
    <property type="protein sequence ID" value="KAJ8553813.1"/>
    <property type="molecule type" value="Genomic_DNA"/>
</dbReference>
<evidence type="ECO:0000256" key="1">
    <source>
        <dbReference type="SAM" id="MobiDB-lite"/>
    </source>
</evidence>
<comment type="caution">
    <text evidence="2">The sequence shown here is derived from an EMBL/GenBank/DDBJ whole genome shotgun (WGS) entry which is preliminary data.</text>
</comment>
<accession>A0A9Q1M7X1</accession>